<proteinExistence type="predicted"/>
<dbReference type="EMBL" id="JBBMFC010000022">
    <property type="protein sequence ID" value="MEQ2579514.1"/>
    <property type="molecule type" value="Genomic_DNA"/>
</dbReference>
<dbReference type="InterPro" id="IPR025699">
    <property type="entry name" value="ABC2_memb-like"/>
</dbReference>
<keyword evidence="1" id="KW-1133">Transmembrane helix</keyword>
<evidence type="ECO:0000256" key="1">
    <source>
        <dbReference type="SAM" id="Phobius"/>
    </source>
</evidence>
<organism evidence="2 3">
    <name type="scientific">Hominiventricola aquisgranensis</name>
    <dbReference type="NCBI Taxonomy" id="3133164"/>
    <lineage>
        <taxon>Bacteria</taxon>
        <taxon>Bacillati</taxon>
        <taxon>Bacillota</taxon>
        <taxon>Clostridia</taxon>
        <taxon>Lachnospirales</taxon>
        <taxon>Lachnospiraceae</taxon>
        <taxon>Hominiventricola</taxon>
    </lineage>
</organism>
<evidence type="ECO:0000313" key="3">
    <source>
        <dbReference type="Proteomes" id="UP001470288"/>
    </source>
</evidence>
<protein>
    <submittedName>
        <fullName evidence="2">ABC-2 transporter permease</fullName>
    </submittedName>
</protein>
<keyword evidence="3" id="KW-1185">Reference proteome</keyword>
<feature type="transmembrane region" description="Helical" evidence="1">
    <location>
        <begin position="153"/>
        <end position="169"/>
    </location>
</feature>
<dbReference type="Pfam" id="PF13346">
    <property type="entry name" value="ABC2_membrane_5"/>
    <property type="match status" value="1"/>
</dbReference>
<keyword evidence="1" id="KW-0472">Membrane</keyword>
<sequence length="220" mass="24825">MKALFIKDWKLLKNQGKMFGAVLVFYGLLAVMDNSMGQSILGFFPFLFGLFTISTISYDEYQHGMTYLMTLPIKRKTYVTEKYLFAMALAGAGSLLILILELLYHVIRHRTMTEVVMWEILSSTCFMIPVVILFLALALPLNLKFGSEKGRSLFSGMMLGFFLSGIVGVKKLKGSLLLEQIQTLLQAKGLLLVLVGILIYALILGISYRISVRIIEKREF</sequence>
<feature type="transmembrane region" description="Helical" evidence="1">
    <location>
        <begin position="116"/>
        <end position="141"/>
    </location>
</feature>
<feature type="transmembrane region" description="Helical" evidence="1">
    <location>
        <begin position="189"/>
        <end position="208"/>
    </location>
</feature>
<keyword evidence="1" id="KW-0812">Transmembrane</keyword>
<accession>A0ABV1I2U4</accession>
<gene>
    <name evidence="2" type="ORF">WMO62_11845</name>
</gene>
<evidence type="ECO:0000313" key="2">
    <source>
        <dbReference type="EMBL" id="MEQ2579514.1"/>
    </source>
</evidence>
<dbReference type="RefSeq" id="WP_349144789.1">
    <property type="nucleotide sequence ID" value="NZ_JBBMFC010000022.1"/>
</dbReference>
<feature type="transmembrane region" description="Helical" evidence="1">
    <location>
        <begin position="16"/>
        <end position="32"/>
    </location>
</feature>
<reference evidence="2 3" key="1">
    <citation type="submission" date="2024-03" db="EMBL/GenBank/DDBJ databases">
        <title>Human intestinal bacterial collection.</title>
        <authorList>
            <person name="Pauvert C."/>
            <person name="Hitch T.C.A."/>
            <person name="Clavel T."/>
        </authorList>
    </citation>
    <scope>NUCLEOTIDE SEQUENCE [LARGE SCALE GENOMIC DNA]</scope>
    <source>
        <strain evidence="2 3">CLA-AA-H78B</strain>
    </source>
</reference>
<dbReference type="Proteomes" id="UP001470288">
    <property type="component" value="Unassembled WGS sequence"/>
</dbReference>
<feature type="transmembrane region" description="Helical" evidence="1">
    <location>
        <begin position="38"/>
        <end position="58"/>
    </location>
</feature>
<comment type="caution">
    <text evidence="2">The sequence shown here is derived from an EMBL/GenBank/DDBJ whole genome shotgun (WGS) entry which is preliminary data.</text>
</comment>
<name>A0ABV1I2U4_9FIRM</name>
<feature type="transmembrane region" description="Helical" evidence="1">
    <location>
        <begin position="83"/>
        <end position="104"/>
    </location>
</feature>